<name>A0AA48P7W5_9VIRU</name>
<protein>
    <submittedName>
        <fullName evidence="1">ORF68</fullName>
    </submittedName>
</protein>
<reference evidence="1" key="1">
    <citation type="journal article" date="2023" name="Front. Mar. Sci.">
        <title>Tracing the invertebrate herpesviruses in the global sequence datasets.</title>
        <authorList>
            <person name="Rosani U."/>
            <person name="Gaia M."/>
            <person name="Delmont T.O."/>
            <person name="Krupovic M."/>
        </authorList>
    </citation>
    <scope>NUCLEOTIDE SEQUENCE</scope>
    <source>
        <strain evidence="1">MalacoHV4/Med/2018 155</strain>
    </source>
</reference>
<reference evidence="1" key="2">
    <citation type="submission" date="2023-01" db="EMBL/GenBank/DDBJ databases">
        <authorList>
            <person name="Rosani U."/>
            <person name="Delmont T.O."/>
            <person name="Gaia M."/>
            <person name="Krupovic M."/>
        </authorList>
    </citation>
    <scope>NUCLEOTIDE SEQUENCE</scope>
    <source>
        <strain evidence="1">MalacoHV4/Med/2018 155</strain>
    </source>
</reference>
<proteinExistence type="predicted"/>
<accession>A0AA48P7W5</accession>
<organism evidence="1">
    <name type="scientific">Malaco herpesvirus 4</name>
    <dbReference type="NCBI Taxonomy" id="3031800"/>
    <lineage>
        <taxon>Viruses</taxon>
        <taxon>Duplodnaviria</taxon>
        <taxon>Heunggongvirae</taxon>
        <taxon>Peploviricota</taxon>
        <taxon>Herviviricetes</taxon>
        <taxon>Herpesvirales</taxon>
        <taxon>Malacoherpesviridae</taxon>
    </lineage>
</organism>
<dbReference type="EMBL" id="BK063084">
    <property type="protein sequence ID" value="DBA11682.1"/>
    <property type="molecule type" value="Genomic_DNA"/>
</dbReference>
<sequence>MADNRPSYTSNRLQLIDFPVVDTRCPSSDIDVMKCSPTGLSCNCYEGNNVFLCGSSTVSCTTKLLCDEVMFPDTSPEFRPNISPPQSSLPKRKRVVAPINLVHKSVLYGDVTTNCGMCAGGGPFISKTQHDTLLKRLSNFIFKSDNKIAEENKKTKRLIVVLPVKAYATIFSSDVTRIVTSLSQKSSYITLPGIKHPVPSRVVVRSDRGDYIVIQCKGSGWYMDDLTGARFIDYFIHVYDSPYIFFNGHGPDDLVRLYVELITEIERDAGMKDPPAKVRSVFDSMANLLDVHKRYSGKTLCASDMSLGFHVNINYCLDDKMLSLQLIDKNGNHVGFGESPTSSGGALYVSAPLLPHGYSCHPYSVHGLIEQLQRKWERGINTSLYVLPHAVYNTLMRSLGTSVRLEYEGLRHTNITLTSKETGLPSDLRVNVMDACGVAGDSPCAVPYSHVFQHNTIFVNYADL</sequence>
<evidence type="ECO:0000313" key="1">
    <source>
        <dbReference type="EMBL" id="DBA11682.1"/>
    </source>
</evidence>